<dbReference type="EMBL" id="RYZI01000018">
    <property type="protein sequence ID" value="RWA13846.1"/>
    <property type="molecule type" value="Genomic_DNA"/>
</dbReference>
<proteinExistence type="predicted"/>
<evidence type="ECO:0000313" key="3">
    <source>
        <dbReference type="Proteomes" id="UP000286045"/>
    </source>
</evidence>
<protein>
    <recommendedName>
        <fullName evidence="4">N-acetyltransferase domain-containing protein</fullName>
    </recommendedName>
</protein>
<feature type="compositionally biased region" description="Polar residues" evidence="1">
    <location>
        <begin position="279"/>
        <end position="291"/>
    </location>
</feature>
<organism evidence="2 3">
    <name type="scientific">Xylaria grammica</name>
    <dbReference type="NCBI Taxonomy" id="363999"/>
    <lineage>
        <taxon>Eukaryota</taxon>
        <taxon>Fungi</taxon>
        <taxon>Dikarya</taxon>
        <taxon>Ascomycota</taxon>
        <taxon>Pezizomycotina</taxon>
        <taxon>Sordariomycetes</taxon>
        <taxon>Xylariomycetidae</taxon>
        <taxon>Xylariales</taxon>
        <taxon>Xylariaceae</taxon>
        <taxon>Xylaria</taxon>
    </lineage>
</organism>
<feature type="compositionally biased region" description="Low complexity" evidence="1">
    <location>
        <begin position="458"/>
        <end position="467"/>
    </location>
</feature>
<dbReference type="SUPFAM" id="SSF55729">
    <property type="entry name" value="Acyl-CoA N-acyltransferases (Nat)"/>
    <property type="match status" value="1"/>
</dbReference>
<reference evidence="2 3" key="1">
    <citation type="submission" date="2018-12" db="EMBL/GenBank/DDBJ databases">
        <title>Draft genome sequence of Xylaria grammica IHI A82.</title>
        <authorList>
            <person name="Buettner E."/>
            <person name="Kellner H."/>
        </authorList>
    </citation>
    <scope>NUCLEOTIDE SEQUENCE [LARGE SCALE GENOMIC DNA]</scope>
    <source>
        <strain evidence="2 3">IHI A82</strain>
    </source>
</reference>
<evidence type="ECO:0008006" key="4">
    <source>
        <dbReference type="Google" id="ProtNLM"/>
    </source>
</evidence>
<dbReference type="Gene3D" id="3.40.630.30">
    <property type="match status" value="1"/>
</dbReference>
<feature type="region of interest" description="Disordered" evidence="1">
    <location>
        <begin position="14"/>
        <end position="35"/>
    </location>
</feature>
<feature type="region of interest" description="Disordered" evidence="1">
    <location>
        <begin position="439"/>
        <end position="471"/>
    </location>
</feature>
<feature type="region of interest" description="Disordered" evidence="1">
    <location>
        <begin position="328"/>
        <end position="356"/>
    </location>
</feature>
<gene>
    <name evidence="2" type="ORF">EKO27_g1240</name>
</gene>
<dbReference type="Proteomes" id="UP000286045">
    <property type="component" value="Unassembled WGS sequence"/>
</dbReference>
<accession>A0A439DHF4</accession>
<feature type="compositionally biased region" description="Basic and acidic residues" evidence="1">
    <location>
        <begin position="439"/>
        <end position="457"/>
    </location>
</feature>
<dbReference type="InterPro" id="IPR016181">
    <property type="entry name" value="Acyl_CoA_acyltransferase"/>
</dbReference>
<comment type="caution">
    <text evidence="2">The sequence shown here is derived from an EMBL/GenBank/DDBJ whole genome shotgun (WGS) entry which is preliminary data.</text>
</comment>
<dbReference type="AlphaFoldDB" id="A0A439DHF4"/>
<feature type="region of interest" description="Disordered" evidence="1">
    <location>
        <begin position="273"/>
        <end position="292"/>
    </location>
</feature>
<name>A0A439DHF4_9PEZI</name>
<feature type="region of interest" description="Disordered" evidence="1">
    <location>
        <begin position="115"/>
        <end position="149"/>
    </location>
</feature>
<evidence type="ECO:0000313" key="2">
    <source>
        <dbReference type="EMBL" id="RWA13846.1"/>
    </source>
</evidence>
<evidence type="ECO:0000256" key="1">
    <source>
        <dbReference type="SAM" id="MobiDB-lite"/>
    </source>
</evidence>
<sequence>MSYSEFQKYLEGMNQQPLVRKPENRGSGALLPHQRTGPAQGIQIQSFNIVHEHEGVGSVREGIMATLPYVSMNNGSLPDKPSSPEPDRELSIHQKKTLDLDHQPKPSRLQSAASLYQPQNPASVRRNRQCESPQRVNATKIPPHLNNGLAKSRWADTTYNDTPISNIGWSPIIVSTPVHQHRTTIEKQAVTYVEQKIDNSISWVSDKKRISPVESETAVTKFGPNIVMRRDNETDLSSLKISNHTQSNRRDDLGDLRNQTWESGLQLMTAASFAKTTRESPQSTWKSSTYPSRAEGVRAGEMKLIDIVPDPRGKWSSVSDVMDEISQSISSGYKGPTPRPQKEPSDSISSSTGQGKAVPQHLTEFIETWIRNAHVVKTDFLIHDIDKHEDRDVDTEKGVLMEKPVEYARTRRSQEPASRDQLEMTSELFMKRFAVKMARRDPERKAQRRAEKEERAAARAAAAAGRENLVEEPPNINEVQIPCHLRPAVESDIEAITAIYNQEIKDGYKVIDTKPVGQDEFRSIYSQCLSEKMPFVVAVEGWYGALDKPYQAVIGFALVTAVSRGIAGSYDTISRCGGKLLVIVKPECRRKRVGTALIDILITNCTGWYMPKGGYQFVNLTHDWMSKEFGKNSRKWWYLEMDVMIRSDENEAKTRQGEEFQWIWNFLEAKFDLLLKHYDEKCFCDPFEMWLDRLTFRRACQG</sequence>
<keyword evidence="3" id="KW-1185">Reference proteome</keyword>